<dbReference type="PROSITE" id="PS51904">
    <property type="entry name" value="GLYCOSYL_HYDROL_F25_2"/>
    <property type="match status" value="1"/>
</dbReference>
<dbReference type="GO" id="GO:0009253">
    <property type="term" value="P:peptidoglycan catabolic process"/>
    <property type="evidence" value="ECO:0007669"/>
    <property type="project" value="InterPro"/>
</dbReference>
<gene>
    <name evidence="4" type="ORF">HDF25_001796</name>
</gene>
<evidence type="ECO:0000256" key="2">
    <source>
        <dbReference type="ARBA" id="ARBA00022801"/>
    </source>
</evidence>
<dbReference type="PANTHER" id="PTHR34135:SF2">
    <property type="entry name" value="LYSOZYME"/>
    <property type="match status" value="1"/>
</dbReference>
<dbReference type="EMBL" id="JACHCC010000004">
    <property type="protein sequence ID" value="MBB6499654.1"/>
    <property type="molecule type" value="Genomic_DNA"/>
</dbReference>
<evidence type="ECO:0000313" key="5">
    <source>
        <dbReference type="Proteomes" id="UP000521017"/>
    </source>
</evidence>
<protein>
    <submittedName>
        <fullName evidence="4">Lysozyme</fullName>
    </submittedName>
</protein>
<dbReference type="GO" id="GO:0016998">
    <property type="term" value="P:cell wall macromolecule catabolic process"/>
    <property type="evidence" value="ECO:0007669"/>
    <property type="project" value="InterPro"/>
</dbReference>
<dbReference type="Proteomes" id="UP000521017">
    <property type="component" value="Unassembled WGS sequence"/>
</dbReference>
<comment type="caution">
    <text evidence="4">The sequence shown here is derived from an EMBL/GenBank/DDBJ whole genome shotgun (WGS) entry which is preliminary data.</text>
</comment>
<comment type="similarity">
    <text evidence="1">Belongs to the glycosyl hydrolase 25 family.</text>
</comment>
<dbReference type="PANTHER" id="PTHR34135">
    <property type="entry name" value="LYSOZYME"/>
    <property type="match status" value="1"/>
</dbReference>
<dbReference type="InterPro" id="IPR017853">
    <property type="entry name" value="GH"/>
</dbReference>
<accession>A0A7X0MI00</accession>
<dbReference type="InterPro" id="IPR002053">
    <property type="entry name" value="Glyco_hydro_25"/>
</dbReference>
<dbReference type="RefSeq" id="WP_184624381.1">
    <property type="nucleotide sequence ID" value="NZ_JACHCC010000004.1"/>
</dbReference>
<dbReference type="Gene3D" id="3.20.20.80">
    <property type="entry name" value="Glycosidases"/>
    <property type="match status" value="1"/>
</dbReference>
<evidence type="ECO:0000313" key="4">
    <source>
        <dbReference type="EMBL" id="MBB6499654.1"/>
    </source>
</evidence>
<organism evidence="4 5">
    <name type="scientific">Pedobacter cryoconitis</name>
    <dbReference type="NCBI Taxonomy" id="188932"/>
    <lineage>
        <taxon>Bacteria</taxon>
        <taxon>Pseudomonadati</taxon>
        <taxon>Bacteroidota</taxon>
        <taxon>Sphingobacteriia</taxon>
        <taxon>Sphingobacteriales</taxon>
        <taxon>Sphingobacteriaceae</taxon>
        <taxon>Pedobacter</taxon>
    </lineage>
</organism>
<proteinExistence type="inferred from homology"/>
<dbReference type="SMART" id="SM00641">
    <property type="entry name" value="Glyco_25"/>
    <property type="match status" value="1"/>
</dbReference>
<dbReference type="GO" id="GO:0003796">
    <property type="term" value="F:lysozyme activity"/>
    <property type="evidence" value="ECO:0007669"/>
    <property type="project" value="InterPro"/>
</dbReference>
<dbReference type="InterPro" id="IPR018077">
    <property type="entry name" value="Glyco_hydro_fam25_subgr"/>
</dbReference>
<evidence type="ECO:0000256" key="3">
    <source>
        <dbReference type="ARBA" id="ARBA00023295"/>
    </source>
</evidence>
<dbReference type="GO" id="GO:0016052">
    <property type="term" value="P:carbohydrate catabolic process"/>
    <property type="evidence" value="ECO:0007669"/>
    <property type="project" value="TreeGrafter"/>
</dbReference>
<sequence>MTDTIQSTQQQPASTALKGIDISHYNGKITWPTLSNEISFVYCKASQGITFKDPMFKEYFGQLTNAGIIRGAYHFLTFQNAPADQQIANFLGNGINFSTPGTLPPVLDIEWQVPDSLNAYIIANRTICIQLIKDWLNGVEAKTGRTPMIYTNTNFWHDYLGNPSGFGNYPLWIASYQTKPPVLPPDWTAYTFWQNSDKGTFNGITGPVDTNLFNGNLADLKKLGLSL</sequence>
<dbReference type="AlphaFoldDB" id="A0A7X0MI00"/>
<reference evidence="4 5" key="1">
    <citation type="submission" date="2020-08" db="EMBL/GenBank/DDBJ databases">
        <title>Genomic Encyclopedia of Type Strains, Phase IV (KMG-V): Genome sequencing to study the core and pangenomes of soil and plant-associated prokaryotes.</title>
        <authorList>
            <person name="Whitman W."/>
        </authorList>
    </citation>
    <scope>NUCLEOTIDE SEQUENCE [LARGE SCALE GENOMIC DNA]</scope>
    <source>
        <strain evidence="4 5">M2T3</strain>
    </source>
</reference>
<dbReference type="Pfam" id="PF01183">
    <property type="entry name" value="Glyco_hydro_25"/>
    <property type="match status" value="1"/>
</dbReference>
<name>A0A7X0MI00_9SPHI</name>
<keyword evidence="3" id="KW-0326">Glycosidase</keyword>
<evidence type="ECO:0000256" key="1">
    <source>
        <dbReference type="ARBA" id="ARBA00010646"/>
    </source>
</evidence>
<keyword evidence="2" id="KW-0378">Hydrolase</keyword>
<dbReference type="SUPFAM" id="SSF51445">
    <property type="entry name" value="(Trans)glycosidases"/>
    <property type="match status" value="1"/>
</dbReference>